<dbReference type="PATRIC" id="fig|1317118.6.peg.1774"/>
<evidence type="ECO:0000313" key="5">
    <source>
        <dbReference type="Proteomes" id="UP000019063"/>
    </source>
</evidence>
<feature type="compositionally biased region" description="Basic residues" evidence="2">
    <location>
        <begin position="425"/>
        <end position="437"/>
    </location>
</feature>
<dbReference type="SUPFAM" id="SSF54373">
    <property type="entry name" value="FAD-linked reductases, C-terminal domain"/>
    <property type="match status" value="1"/>
</dbReference>
<feature type="region of interest" description="Disordered" evidence="2">
    <location>
        <begin position="425"/>
        <end position="445"/>
    </location>
</feature>
<comment type="caution">
    <text evidence="4">The sequence shown here is derived from an EMBL/GenBank/DDBJ whole genome shotgun (WGS) entry which is preliminary data.</text>
</comment>
<dbReference type="Gene3D" id="3.50.50.60">
    <property type="entry name" value="FAD/NAD(P)-binding domain"/>
    <property type="match status" value="2"/>
</dbReference>
<keyword evidence="1" id="KW-0560">Oxidoreductase</keyword>
<keyword evidence="5" id="KW-1185">Reference proteome</keyword>
<dbReference type="eggNOG" id="COG0665">
    <property type="taxonomic scope" value="Bacteria"/>
</dbReference>
<evidence type="ECO:0000313" key="4">
    <source>
        <dbReference type="EMBL" id="ETW13247.1"/>
    </source>
</evidence>
<evidence type="ECO:0000259" key="3">
    <source>
        <dbReference type="Pfam" id="PF01266"/>
    </source>
</evidence>
<dbReference type="PANTHER" id="PTHR13847:SF289">
    <property type="entry name" value="GLYCINE OXIDASE"/>
    <property type="match status" value="1"/>
</dbReference>
<evidence type="ECO:0000256" key="1">
    <source>
        <dbReference type="ARBA" id="ARBA00023002"/>
    </source>
</evidence>
<dbReference type="Gene3D" id="3.30.9.10">
    <property type="entry name" value="D-Amino Acid Oxidase, subunit A, domain 2"/>
    <property type="match status" value="1"/>
</dbReference>
<dbReference type="GO" id="GO:0016491">
    <property type="term" value="F:oxidoreductase activity"/>
    <property type="evidence" value="ECO:0007669"/>
    <property type="project" value="UniProtKB-KW"/>
</dbReference>
<feature type="domain" description="FAD dependent oxidoreductase" evidence="3">
    <location>
        <begin position="9"/>
        <end position="404"/>
    </location>
</feature>
<dbReference type="AlphaFoldDB" id="W4HKH6"/>
<dbReference type="InterPro" id="IPR006076">
    <property type="entry name" value="FAD-dep_OxRdtase"/>
</dbReference>
<dbReference type="STRING" id="1379903.ATO8_08546"/>
<dbReference type="Pfam" id="PF01266">
    <property type="entry name" value="DAO"/>
    <property type="match status" value="1"/>
</dbReference>
<dbReference type="GO" id="GO:0005737">
    <property type="term" value="C:cytoplasm"/>
    <property type="evidence" value="ECO:0007669"/>
    <property type="project" value="TreeGrafter"/>
</dbReference>
<evidence type="ECO:0000256" key="2">
    <source>
        <dbReference type="SAM" id="MobiDB-lite"/>
    </source>
</evidence>
<protein>
    <submittedName>
        <fullName evidence="4">FAD dependent oxidoreductase</fullName>
    </submittedName>
</protein>
<dbReference type="RefSeq" id="WP_051487593.1">
    <property type="nucleotide sequence ID" value="NZ_AQQW01000004.1"/>
</dbReference>
<proteinExistence type="predicted"/>
<name>W4HKH6_9RHOB</name>
<dbReference type="Proteomes" id="UP000019063">
    <property type="component" value="Unassembled WGS sequence"/>
</dbReference>
<dbReference type="InterPro" id="IPR036188">
    <property type="entry name" value="FAD/NAD-bd_sf"/>
</dbReference>
<organism evidence="4 5">
    <name type="scientific">Roseivivax marinus</name>
    <dbReference type="NCBI Taxonomy" id="1379903"/>
    <lineage>
        <taxon>Bacteria</taxon>
        <taxon>Pseudomonadati</taxon>
        <taxon>Pseudomonadota</taxon>
        <taxon>Alphaproteobacteria</taxon>
        <taxon>Rhodobacterales</taxon>
        <taxon>Roseobacteraceae</taxon>
        <taxon>Roseivivax</taxon>
    </lineage>
</organism>
<dbReference type="PANTHER" id="PTHR13847">
    <property type="entry name" value="SARCOSINE DEHYDROGENASE-RELATED"/>
    <property type="match status" value="1"/>
</dbReference>
<dbReference type="EMBL" id="AQQW01000004">
    <property type="protein sequence ID" value="ETW13247.1"/>
    <property type="molecule type" value="Genomic_DNA"/>
</dbReference>
<accession>W4HKH6</accession>
<dbReference type="SUPFAM" id="SSF51905">
    <property type="entry name" value="FAD/NAD(P)-binding domain"/>
    <property type="match status" value="1"/>
</dbReference>
<reference evidence="4 5" key="1">
    <citation type="journal article" date="2014" name="Antonie Van Leeuwenhoek">
        <title>Roseivivax atlanticus sp. nov., isolated from surface seawater of the Atlantic Ocean.</title>
        <authorList>
            <person name="Li G."/>
            <person name="Lai Q."/>
            <person name="Liu X."/>
            <person name="Sun F."/>
            <person name="Shao Z."/>
        </authorList>
    </citation>
    <scope>NUCLEOTIDE SEQUENCE [LARGE SCALE GENOMIC DNA]</scope>
    <source>
        <strain evidence="4 5">22II-s10s</strain>
    </source>
</reference>
<sequence>MTEATGRHIAVIGGGIMGVSAAEALLRDGHKVTMIEPGTFGGPQAASFGNGAFLSPASNTPVSMPGLWAKVPGYLREREGPLTIRWAHLPRLAPWLLRFLAAGWTEARVTRTAAALGALLDDAAGRHSALAARVGAPDLIRREGLIYLYRDRAAYEAEALAWRLRRDAGVRADLLEGEALAARVPGLSPDYRFGVLLHDGGHCTEPGAYVAAIADWCLAQGMSHVGARAIGLRTEGGHVRAVRTETGDVPCDGAVVTAGVHSSALVRACGDRVPMEAERGYHIELTEGAPDLPTPVMPQDLKVAITRTRTGLRVAGQVELASTSTAPDWRRADLLRRALLECFPGLASDPDALTVTRWQGNRPSPADGVPVIGPARVGGVTYAFGHGHFGLVAAPMTAALVADMVAGRAPAIDPAPFSVARFRRGGRTRRSPAHHTRATATAHGG</sequence>
<gene>
    <name evidence="4" type="ORF">ATO8_08546</name>
</gene>